<comment type="caution">
    <text evidence="1">The sequence shown here is derived from an EMBL/GenBank/DDBJ whole genome shotgun (WGS) entry which is preliminary data.</text>
</comment>
<dbReference type="SUPFAM" id="SSF81301">
    <property type="entry name" value="Nucleotidyltransferase"/>
    <property type="match status" value="1"/>
</dbReference>
<dbReference type="Gene3D" id="3.30.460.10">
    <property type="entry name" value="Beta Polymerase, domain 2"/>
    <property type="match status" value="1"/>
</dbReference>
<sequence length="239" mass="27740">MKIKDKQKIFTEIVEKYKTVFGEKLVSIHIYGSAVTQDFNPKLSDINVAIILENLKLSNLVLAKGVIKRLRKKDVFTPLFLSKQYIESSLDTFPIEFLNIKSSHKTIYGQDFFEKLKINPEYLRLQAERELKGKLLILRLAFLESIGNLRVIRSLISSSFSSFIPVMKAIIFIKNQEIPERTVDVIKKASDILNIDFTVFLQAYDIKNRKVKMKGEQLVKFFERYVKVVDQVSEIVDKL</sequence>
<dbReference type="AlphaFoldDB" id="A0A660SC57"/>
<dbReference type="InterPro" id="IPR043519">
    <property type="entry name" value="NT_sf"/>
</dbReference>
<organism evidence="1 2">
    <name type="scientific">candidate division TA06 bacterium</name>
    <dbReference type="NCBI Taxonomy" id="2250710"/>
    <lineage>
        <taxon>Bacteria</taxon>
        <taxon>Bacteria division TA06</taxon>
    </lineage>
</organism>
<evidence type="ECO:0000313" key="1">
    <source>
        <dbReference type="EMBL" id="RKX68257.1"/>
    </source>
</evidence>
<evidence type="ECO:0000313" key="2">
    <source>
        <dbReference type="Proteomes" id="UP000271125"/>
    </source>
</evidence>
<dbReference type="Proteomes" id="UP000271125">
    <property type="component" value="Unassembled WGS sequence"/>
</dbReference>
<proteinExistence type="predicted"/>
<name>A0A660SC57_UNCT6</name>
<accession>A0A660SC57</accession>
<protein>
    <submittedName>
        <fullName evidence="1">Uncharacterized protein</fullName>
    </submittedName>
</protein>
<dbReference type="EMBL" id="QNBD01000296">
    <property type="protein sequence ID" value="RKX68257.1"/>
    <property type="molecule type" value="Genomic_DNA"/>
</dbReference>
<reference evidence="1 2" key="1">
    <citation type="submission" date="2018-06" db="EMBL/GenBank/DDBJ databases">
        <title>Extensive metabolic versatility and redundancy in microbially diverse, dynamic hydrothermal sediments.</title>
        <authorList>
            <person name="Dombrowski N."/>
            <person name="Teske A."/>
            <person name="Baker B.J."/>
        </authorList>
    </citation>
    <scope>NUCLEOTIDE SEQUENCE [LARGE SCALE GENOMIC DNA]</scope>
    <source>
        <strain evidence="1">B10_G13</strain>
    </source>
</reference>
<gene>
    <name evidence="1" type="ORF">DRP43_05920</name>
</gene>